<protein>
    <submittedName>
        <fullName evidence="6">AAA family ATPase</fullName>
    </submittedName>
</protein>
<reference evidence="7" key="3">
    <citation type="submission" date="2023-06" db="EMBL/GenBank/DDBJ databases">
        <title>Pangenomics reveal diversification of enzyme families and niche specialization in globally abundant SAR202 bacteria.</title>
        <authorList>
            <person name="Saw J.H.W."/>
        </authorList>
    </citation>
    <scope>NUCLEOTIDE SEQUENCE [LARGE SCALE GENOMIC DNA]</scope>
    <source>
        <strain evidence="7">JH1073</strain>
    </source>
</reference>
<reference evidence="6" key="2">
    <citation type="journal article" date="2023" name="Nat. Commun.">
        <title>Cultivation of marine bacteria of the SAR202 clade.</title>
        <authorList>
            <person name="Lim Y."/>
            <person name="Seo J.H."/>
            <person name="Giovannoni S.J."/>
            <person name="Kang I."/>
            <person name="Cho J.C."/>
        </authorList>
    </citation>
    <scope>NUCLEOTIDE SEQUENCE</scope>
    <source>
        <strain evidence="6">JH1073</strain>
    </source>
</reference>
<feature type="domain" description="KaiC-like" evidence="4">
    <location>
        <begin position="10"/>
        <end position="230"/>
    </location>
</feature>
<name>A0AAJ6CUI7_9CHLR</name>
<dbReference type="GO" id="GO:0005524">
    <property type="term" value="F:ATP binding"/>
    <property type="evidence" value="ECO:0007669"/>
    <property type="project" value="UniProtKB-KW"/>
</dbReference>
<evidence type="ECO:0000259" key="4">
    <source>
        <dbReference type="Pfam" id="PF06745"/>
    </source>
</evidence>
<dbReference type="InterPro" id="IPR027417">
    <property type="entry name" value="P-loop_NTPase"/>
</dbReference>
<dbReference type="Proteomes" id="UP001219901">
    <property type="component" value="Chromosome"/>
</dbReference>
<dbReference type="EMBL" id="WMBE01000002">
    <property type="protein sequence ID" value="MDG0866536.1"/>
    <property type="molecule type" value="Genomic_DNA"/>
</dbReference>
<sequence>MAAEEGIASVSTGQPDLDKKMGGGIPLGSLTLLEGQSDSGKSVVSQQLIWGSLQSGLTVTLFTTENTTKSFLRQMSSLNLEVMEFLLLGRLKIYPISAGKRKLTAKQVFDTMLRNITHGPRVDLIVVDSLTTFVTRGSWEDTASYFEECQVLVGEARTIINVASTYAFDDTTLARLRSMCDAHLTLRTEEVGEQLVKILEVAKIRGASKNTGNIVTFDIEPDLGMKIIPISKASA</sequence>
<dbReference type="Pfam" id="PF06745">
    <property type="entry name" value="ATPase"/>
    <property type="match status" value="1"/>
</dbReference>
<dbReference type="PANTHER" id="PTHR43637">
    <property type="entry name" value="UPF0273 PROTEIN TM_0370"/>
    <property type="match status" value="1"/>
</dbReference>
<evidence type="ECO:0000256" key="1">
    <source>
        <dbReference type="ARBA" id="ARBA00022741"/>
    </source>
</evidence>
<dbReference type="RefSeq" id="WP_342824036.1">
    <property type="nucleotide sequence ID" value="NZ_CP046146.1"/>
</dbReference>
<evidence type="ECO:0000313" key="6">
    <source>
        <dbReference type="EMBL" id="WFG40627.1"/>
    </source>
</evidence>
<dbReference type="AlphaFoldDB" id="A0AAJ6CUI7"/>
<feature type="region of interest" description="Disordered" evidence="3">
    <location>
        <begin position="1"/>
        <end position="21"/>
    </location>
</feature>
<evidence type="ECO:0000256" key="2">
    <source>
        <dbReference type="ARBA" id="ARBA00022840"/>
    </source>
</evidence>
<accession>A0AAJ6CUI7</accession>
<keyword evidence="7" id="KW-1185">Reference proteome</keyword>
<evidence type="ECO:0000313" key="7">
    <source>
        <dbReference type="Proteomes" id="UP001219901"/>
    </source>
</evidence>
<dbReference type="EMBL" id="CP046147">
    <property type="protein sequence ID" value="WFG40627.1"/>
    <property type="molecule type" value="Genomic_DNA"/>
</dbReference>
<dbReference type="NCBIfam" id="NF004723">
    <property type="entry name" value="PRK06067.1"/>
    <property type="match status" value="1"/>
</dbReference>
<reference evidence="7 8" key="1">
    <citation type="submission" date="2019-11" db="EMBL/GenBank/DDBJ databases">
        <authorList>
            <person name="Cho J.-C."/>
        </authorList>
    </citation>
    <scope>NUCLEOTIDE SEQUENCE [LARGE SCALE GENOMIC DNA]</scope>
    <source>
        <strain evidence="6 7">JH1073</strain>
        <strain evidence="5 8">JH702</strain>
    </source>
</reference>
<dbReference type="SUPFAM" id="SSF52540">
    <property type="entry name" value="P-loop containing nucleoside triphosphate hydrolases"/>
    <property type="match status" value="1"/>
</dbReference>
<organism evidence="6 7">
    <name type="scientific">Candidatus Lucifugimonas marina</name>
    <dbReference type="NCBI Taxonomy" id="3038979"/>
    <lineage>
        <taxon>Bacteria</taxon>
        <taxon>Bacillati</taxon>
        <taxon>Chloroflexota</taxon>
        <taxon>Dehalococcoidia</taxon>
        <taxon>SAR202 cluster</taxon>
        <taxon>Candidatus Lucifugimonadales</taxon>
        <taxon>Candidatus Lucifugimonadaceae</taxon>
        <taxon>Candidatus Lucifugimonas</taxon>
    </lineage>
</organism>
<evidence type="ECO:0000313" key="5">
    <source>
        <dbReference type="EMBL" id="MDG0866536.1"/>
    </source>
</evidence>
<evidence type="ECO:0000313" key="8">
    <source>
        <dbReference type="Proteomes" id="UP001321249"/>
    </source>
</evidence>
<dbReference type="InterPro" id="IPR014774">
    <property type="entry name" value="KaiC-like_dom"/>
</dbReference>
<dbReference type="Gene3D" id="3.40.50.300">
    <property type="entry name" value="P-loop containing nucleotide triphosphate hydrolases"/>
    <property type="match status" value="1"/>
</dbReference>
<evidence type="ECO:0000256" key="3">
    <source>
        <dbReference type="SAM" id="MobiDB-lite"/>
    </source>
</evidence>
<proteinExistence type="predicted"/>
<keyword evidence="1" id="KW-0547">Nucleotide-binding</keyword>
<gene>
    <name evidence="5" type="ORF">GKO46_05540</name>
    <name evidence="6" type="ORF">GKO48_13785</name>
</gene>
<dbReference type="PANTHER" id="PTHR43637:SF3">
    <property type="entry name" value="FLAGELLA-RELATED PROTEIN H-RELATED"/>
    <property type="match status" value="1"/>
</dbReference>
<keyword evidence="2" id="KW-0067">ATP-binding</keyword>
<dbReference type="Proteomes" id="UP001321249">
    <property type="component" value="Unassembled WGS sequence"/>
</dbReference>